<comment type="caution">
    <text evidence="5">The sequence shown here is derived from an EMBL/GenBank/DDBJ whole genome shotgun (WGS) entry which is preliminary data.</text>
</comment>
<sequence>MIVFKNNFEEANEDVDSNDLKPKKIQINDSIVTLNKKYAELHEIISNINEDKDQSEIIQISIPDLSQYRIKKPKKKGGYIASRFTHYDDSDDDPNEYGNYRFVSSKNVFKSNFDGFNSIDKKIIKDQKFDNYILNCIYDNYDDYTSDSSFTKMNYYDNKMMSKSNLPKPECLIDPSNTKVDKKLMAVDQFQLILEGHNIIIPDFMVDDMMKIAEKFEIHDLIDQLTQFKEEFKDLEHYNKFSEIEILMYFQDLLSKIDEENFKIKTSVIYSMYLYIGDEFFKSFLRSFSYLYPKKYQLYLQIAEMINSKYSKFELDVDFSKKKSSNSERYDFYDGPRINYALSSLIIKDDVDSLQKLSSNPKIHISEERVFIKLDNSFRCKKIEPECNAIECAAFYGSLKCFKFLLLNIKLNSENLAKYAIAGGNPEIIHICEQQKCNFKDTLDIAIAFHHNDIVQWIVYNDIDGIKWNILDICANAFNFDMFQFFLNGTTGTVSNEEKFVAKYILYVFQYYNVQLESNDFIDFILKYKSMKFTDKFGLIYCSNEKAKLFYIIFSNMSGNYVYENPINIAAYNGDCEMCKLLISHSKNDENEDENSSRNELFIHLQRSIQFNLVKNEELGPIFYAVQSGSFETVKYFMKECIVEKQSDDKINPLHMVAMLNLIEMGKLLVESYDINSFDYQNHTPLMYAIKYHSLEFIQFLLQQPTIDINIQDKGGLTPLHYAIIENDILTFKQLFDMEKINAFLIDSHKSTIWHFAVKFKRIEIFKEIFSKTKEKINEADINGKTALMYAIIHESEDFFNLLIEYEGIDLNIKDNEGQSALSIAMNRFLYRENNDSVTIEVMICKLLSKNSIDVNIGDSFGDTPIMIAAKKKSLKFYKMISDKGDVDFNHVNMNGQNLMHFAAEMKDAELQKIIIENDKIDININDELERSPLSLAIQYRNKSFIEAIIEDSRTDINIKDIWGCTPLMTAIELGNEDAEHLLIEHPKIDIKLKDNKNNNYLHIACHNKDTDIISSLISKGVDINAKNYEGNTPLHIAIMRKNTKAVTYILKSSSNIAINELNELGKAPIHIACEIDSYKKGGKIIKLLLSYSGIDVNIRDLDGRSPLMIAQENNNSIIVDYLMKDGRTNLK</sequence>
<keyword evidence="1" id="KW-0677">Repeat</keyword>
<dbReference type="PANTHER" id="PTHR24198:SF165">
    <property type="entry name" value="ANKYRIN REPEAT-CONTAINING PROTEIN-RELATED"/>
    <property type="match status" value="1"/>
</dbReference>
<dbReference type="Proteomes" id="UP001470230">
    <property type="component" value="Unassembled WGS sequence"/>
</dbReference>
<evidence type="ECO:0000256" key="2">
    <source>
        <dbReference type="ARBA" id="ARBA00023043"/>
    </source>
</evidence>
<proteinExistence type="predicted"/>
<feature type="domain" description="DUF3447" evidence="4">
    <location>
        <begin position="414"/>
        <end position="483"/>
    </location>
</feature>
<dbReference type="PROSITE" id="PS50297">
    <property type="entry name" value="ANK_REP_REGION"/>
    <property type="match status" value="2"/>
</dbReference>
<evidence type="ECO:0000256" key="1">
    <source>
        <dbReference type="ARBA" id="ARBA00022737"/>
    </source>
</evidence>
<dbReference type="InterPro" id="IPR020683">
    <property type="entry name" value="DUF3447"/>
</dbReference>
<feature type="repeat" description="ANK" evidence="3">
    <location>
        <begin position="1030"/>
        <end position="1062"/>
    </location>
</feature>
<protein>
    <recommendedName>
        <fullName evidence="4">DUF3447 domain-containing protein</fullName>
    </recommendedName>
</protein>
<evidence type="ECO:0000259" key="4">
    <source>
        <dbReference type="Pfam" id="PF11929"/>
    </source>
</evidence>
<dbReference type="SMART" id="SM00248">
    <property type="entry name" value="ANK"/>
    <property type="match status" value="17"/>
</dbReference>
<dbReference type="PROSITE" id="PS50088">
    <property type="entry name" value="ANK_REPEAT"/>
    <property type="match status" value="2"/>
</dbReference>
<organism evidence="5 6">
    <name type="scientific">Tritrichomonas musculus</name>
    <dbReference type="NCBI Taxonomy" id="1915356"/>
    <lineage>
        <taxon>Eukaryota</taxon>
        <taxon>Metamonada</taxon>
        <taxon>Parabasalia</taxon>
        <taxon>Tritrichomonadida</taxon>
        <taxon>Tritrichomonadidae</taxon>
        <taxon>Tritrichomonas</taxon>
    </lineage>
</organism>
<gene>
    <name evidence="5" type="ORF">M9Y10_042637</name>
</gene>
<dbReference type="PANTHER" id="PTHR24198">
    <property type="entry name" value="ANKYRIN REPEAT AND PROTEIN KINASE DOMAIN-CONTAINING PROTEIN"/>
    <property type="match status" value="1"/>
</dbReference>
<dbReference type="InterPro" id="IPR036770">
    <property type="entry name" value="Ankyrin_rpt-contain_sf"/>
</dbReference>
<dbReference type="Pfam" id="PF12796">
    <property type="entry name" value="Ank_2"/>
    <property type="match status" value="5"/>
</dbReference>
<dbReference type="SUPFAM" id="SSF48403">
    <property type="entry name" value="Ankyrin repeat"/>
    <property type="match status" value="2"/>
</dbReference>
<dbReference type="InterPro" id="IPR002110">
    <property type="entry name" value="Ankyrin_rpt"/>
</dbReference>
<dbReference type="Gene3D" id="1.25.40.20">
    <property type="entry name" value="Ankyrin repeat-containing domain"/>
    <property type="match status" value="4"/>
</dbReference>
<feature type="repeat" description="ANK" evidence="3">
    <location>
        <begin position="997"/>
        <end position="1029"/>
    </location>
</feature>
<reference evidence="5 6" key="1">
    <citation type="submission" date="2024-04" db="EMBL/GenBank/DDBJ databases">
        <title>Tritrichomonas musculus Genome.</title>
        <authorList>
            <person name="Alves-Ferreira E."/>
            <person name="Grigg M."/>
            <person name="Lorenzi H."/>
            <person name="Galac M."/>
        </authorList>
    </citation>
    <scope>NUCLEOTIDE SEQUENCE [LARGE SCALE GENOMIC DNA]</scope>
    <source>
        <strain evidence="5 6">EAF2021</strain>
    </source>
</reference>
<dbReference type="Pfam" id="PF11929">
    <property type="entry name" value="DUF3447"/>
    <property type="match status" value="1"/>
</dbReference>
<evidence type="ECO:0000313" key="5">
    <source>
        <dbReference type="EMBL" id="KAK8883543.1"/>
    </source>
</evidence>
<accession>A0ABR2JY46</accession>
<name>A0ABR2JY46_9EUKA</name>
<evidence type="ECO:0000256" key="3">
    <source>
        <dbReference type="PROSITE-ProRule" id="PRU00023"/>
    </source>
</evidence>
<evidence type="ECO:0000313" key="6">
    <source>
        <dbReference type="Proteomes" id="UP001470230"/>
    </source>
</evidence>
<dbReference type="EMBL" id="JAPFFF010000008">
    <property type="protein sequence ID" value="KAK8883543.1"/>
    <property type="molecule type" value="Genomic_DNA"/>
</dbReference>
<keyword evidence="2 3" id="KW-0040">ANK repeat</keyword>
<keyword evidence="6" id="KW-1185">Reference proteome</keyword>